<name>A0AAN4ZGU9_9BILA</name>
<evidence type="ECO:0000313" key="1">
    <source>
        <dbReference type="EMBL" id="GMR37435.1"/>
    </source>
</evidence>
<reference evidence="2" key="1">
    <citation type="submission" date="2022-10" db="EMBL/GenBank/DDBJ databases">
        <title>Genome assembly of Pristionchus species.</title>
        <authorList>
            <person name="Yoshida K."/>
            <person name="Sommer R.J."/>
        </authorList>
    </citation>
    <scope>NUCLEOTIDE SEQUENCE [LARGE SCALE GENOMIC DNA]</scope>
    <source>
        <strain evidence="2">RS5460</strain>
    </source>
</reference>
<dbReference type="Proteomes" id="UP001328107">
    <property type="component" value="Unassembled WGS sequence"/>
</dbReference>
<proteinExistence type="predicted"/>
<comment type="caution">
    <text evidence="1">The sequence shown here is derived from an EMBL/GenBank/DDBJ whole genome shotgun (WGS) entry which is preliminary data.</text>
</comment>
<dbReference type="AlphaFoldDB" id="A0AAN4ZGU9"/>
<feature type="non-terminal residue" evidence="1">
    <location>
        <position position="1"/>
    </location>
</feature>
<protein>
    <submittedName>
        <fullName evidence="1">Uncharacterized protein</fullName>
    </submittedName>
</protein>
<organism evidence="1 2">
    <name type="scientific">Pristionchus mayeri</name>
    <dbReference type="NCBI Taxonomy" id="1317129"/>
    <lineage>
        <taxon>Eukaryota</taxon>
        <taxon>Metazoa</taxon>
        <taxon>Ecdysozoa</taxon>
        <taxon>Nematoda</taxon>
        <taxon>Chromadorea</taxon>
        <taxon>Rhabditida</taxon>
        <taxon>Rhabditina</taxon>
        <taxon>Diplogasteromorpha</taxon>
        <taxon>Diplogasteroidea</taxon>
        <taxon>Neodiplogasteridae</taxon>
        <taxon>Pristionchus</taxon>
    </lineage>
</organism>
<dbReference type="EMBL" id="BTRK01000002">
    <property type="protein sequence ID" value="GMR37435.1"/>
    <property type="molecule type" value="Genomic_DNA"/>
</dbReference>
<gene>
    <name evidence="1" type="ORF">PMAYCL1PPCAC_07630</name>
</gene>
<accession>A0AAN4ZGU9</accession>
<evidence type="ECO:0000313" key="2">
    <source>
        <dbReference type="Proteomes" id="UP001328107"/>
    </source>
</evidence>
<keyword evidence="2" id="KW-1185">Reference proteome</keyword>
<sequence>IANGHSKNYECGEEKGEDVNEIVLESVELRAVVVQHSTKTLFCHEFHVANEFLTGRKWSISQLIRNEFCLLLETLLFEYSPDCVNQMSRTRQ</sequence>